<dbReference type="AlphaFoldDB" id="A0A2G5TV80"/>
<feature type="compositionally biased region" description="Basic and acidic residues" evidence="1">
    <location>
        <begin position="90"/>
        <end position="121"/>
    </location>
</feature>
<accession>A0A2G5TV80</accession>
<feature type="region of interest" description="Disordered" evidence="1">
    <location>
        <begin position="90"/>
        <end position="154"/>
    </location>
</feature>
<evidence type="ECO:0000313" key="2">
    <source>
        <dbReference type="EMBL" id="PIC31011.1"/>
    </source>
</evidence>
<keyword evidence="3" id="KW-1185">Reference proteome</keyword>
<organism evidence="2 3">
    <name type="scientific">Caenorhabditis nigoni</name>
    <dbReference type="NCBI Taxonomy" id="1611254"/>
    <lineage>
        <taxon>Eukaryota</taxon>
        <taxon>Metazoa</taxon>
        <taxon>Ecdysozoa</taxon>
        <taxon>Nematoda</taxon>
        <taxon>Chromadorea</taxon>
        <taxon>Rhabditida</taxon>
        <taxon>Rhabditina</taxon>
        <taxon>Rhabditomorpha</taxon>
        <taxon>Rhabditoidea</taxon>
        <taxon>Rhabditidae</taxon>
        <taxon>Peloderinae</taxon>
        <taxon>Caenorhabditis</taxon>
    </lineage>
</organism>
<reference evidence="3" key="1">
    <citation type="submission" date="2017-10" db="EMBL/GenBank/DDBJ databases">
        <title>Rapid genome shrinkage in a self-fertile nematode reveals novel sperm competition proteins.</title>
        <authorList>
            <person name="Yin D."/>
            <person name="Schwarz E.M."/>
            <person name="Thomas C.G."/>
            <person name="Felde R.L."/>
            <person name="Korf I.F."/>
            <person name="Cutter A.D."/>
            <person name="Schartner C.M."/>
            <person name="Ralston E.J."/>
            <person name="Meyer B.J."/>
            <person name="Haag E.S."/>
        </authorList>
    </citation>
    <scope>NUCLEOTIDE SEQUENCE [LARGE SCALE GENOMIC DNA]</scope>
    <source>
        <strain evidence="3">JU1422</strain>
    </source>
</reference>
<name>A0A2G5TV80_9PELO</name>
<protein>
    <submittedName>
        <fullName evidence="2">Uncharacterized protein</fullName>
    </submittedName>
</protein>
<evidence type="ECO:0000256" key="1">
    <source>
        <dbReference type="SAM" id="MobiDB-lite"/>
    </source>
</evidence>
<sequence length="154" mass="18417">MFCQKGVSHFNQRIVTDGCHHSGFERFRSAKSKKQRLCSRDRKARQVDFSLRLWTSWRVSDTGRQPLTKSSMVDLKKIWMEVTVKEQADVTHWTSRSDDNERPWKEMFPKDEEKSHMERRTTRIRKKRNDTTPLRDPQLRCQPEAAILQEQGRL</sequence>
<dbReference type="Proteomes" id="UP000230233">
    <property type="component" value="Chromosome V"/>
</dbReference>
<proteinExistence type="predicted"/>
<comment type="caution">
    <text evidence="2">The sequence shown here is derived from an EMBL/GenBank/DDBJ whole genome shotgun (WGS) entry which is preliminary data.</text>
</comment>
<gene>
    <name evidence="2" type="primary">Cnig_chr_V.g22067</name>
    <name evidence="2" type="ORF">B9Z55_022067</name>
</gene>
<dbReference type="EMBL" id="PDUG01000005">
    <property type="protein sequence ID" value="PIC31011.1"/>
    <property type="molecule type" value="Genomic_DNA"/>
</dbReference>
<evidence type="ECO:0000313" key="3">
    <source>
        <dbReference type="Proteomes" id="UP000230233"/>
    </source>
</evidence>